<dbReference type="GO" id="GO:0008180">
    <property type="term" value="C:COP9 signalosome"/>
    <property type="evidence" value="ECO:0007669"/>
    <property type="project" value="TreeGrafter"/>
</dbReference>
<dbReference type="Gene3D" id="3.40.140.10">
    <property type="entry name" value="Cytidine Deaminase, domain 2"/>
    <property type="match status" value="1"/>
</dbReference>
<dbReference type="GO" id="GO:0008237">
    <property type="term" value="F:metallopeptidase activity"/>
    <property type="evidence" value="ECO:0007669"/>
    <property type="project" value="InterPro"/>
</dbReference>
<dbReference type="PANTHER" id="PTHR10540:SF8">
    <property type="entry name" value="COP9 SIGNALOSOME COMPLEX SUBUNIT 6"/>
    <property type="match status" value="1"/>
</dbReference>
<sequence length="132" mass="15286">MVFSFDWYMHWPASAKPMKLGSMIPSGRRYESTAFDFDTPDVPVEKYEYQAEVSRLMDLIVNNKKVFPNFYVLGWYSTGADAEESDMQIHKALMDINESPVYVLLNPLINHSQKDFPVTIYESGMFTIILLL</sequence>
<dbReference type="EMBL" id="PKPP01000233">
    <property type="protein sequence ID" value="PWA95551.1"/>
    <property type="molecule type" value="Genomic_DNA"/>
</dbReference>
<dbReference type="OrthoDB" id="10498320at2759"/>
<gene>
    <name evidence="3" type="ORF">CTI12_AA006390</name>
</gene>
<dbReference type="AlphaFoldDB" id="A0A2U1QC32"/>
<keyword evidence="4" id="KW-1185">Reference proteome</keyword>
<name>A0A2U1QC32_ARTAN</name>
<organism evidence="3 4">
    <name type="scientific">Artemisia annua</name>
    <name type="common">Sweet wormwood</name>
    <dbReference type="NCBI Taxonomy" id="35608"/>
    <lineage>
        <taxon>Eukaryota</taxon>
        <taxon>Viridiplantae</taxon>
        <taxon>Streptophyta</taxon>
        <taxon>Embryophyta</taxon>
        <taxon>Tracheophyta</taxon>
        <taxon>Spermatophyta</taxon>
        <taxon>Magnoliopsida</taxon>
        <taxon>eudicotyledons</taxon>
        <taxon>Gunneridae</taxon>
        <taxon>Pentapetalae</taxon>
        <taxon>asterids</taxon>
        <taxon>campanulids</taxon>
        <taxon>Asterales</taxon>
        <taxon>Asteraceae</taxon>
        <taxon>Asteroideae</taxon>
        <taxon>Anthemideae</taxon>
        <taxon>Artemisiinae</taxon>
        <taxon>Artemisia</taxon>
    </lineage>
</organism>
<dbReference type="STRING" id="35608.A0A2U1QC32"/>
<reference evidence="3 4" key="1">
    <citation type="journal article" date="2018" name="Mol. Plant">
        <title>The genome of Artemisia annua provides insight into the evolution of Asteraceae family and artemisinin biosynthesis.</title>
        <authorList>
            <person name="Shen Q."/>
            <person name="Zhang L."/>
            <person name="Liao Z."/>
            <person name="Wang S."/>
            <person name="Yan T."/>
            <person name="Shi P."/>
            <person name="Liu M."/>
            <person name="Fu X."/>
            <person name="Pan Q."/>
            <person name="Wang Y."/>
            <person name="Lv Z."/>
            <person name="Lu X."/>
            <person name="Zhang F."/>
            <person name="Jiang W."/>
            <person name="Ma Y."/>
            <person name="Chen M."/>
            <person name="Hao X."/>
            <person name="Li L."/>
            <person name="Tang Y."/>
            <person name="Lv G."/>
            <person name="Zhou Y."/>
            <person name="Sun X."/>
            <person name="Brodelius P.E."/>
            <person name="Rose J.K.C."/>
            <person name="Tang K."/>
        </authorList>
    </citation>
    <scope>NUCLEOTIDE SEQUENCE [LARGE SCALE GENOMIC DNA]</scope>
    <source>
        <strain evidence="4">cv. Huhao1</strain>
        <tissue evidence="3">Leaf</tissue>
    </source>
</reference>
<comment type="similarity">
    <text evidence="1">Belongs to the peptidase M67A family. CSN6 subfamily.</text>
</comment>
<dbReference type="PANTHER" id="PTHR10540">
    <property type="entry name" value="EUKARYOTIC TRANSLATION INITIATION FACTOR 3 SUBUNIT F-RELATED"/>
    <property type="match status" value="1"/>
</dbReference>
<feature type="domain" description="JAB1/MPN/MOV34 metalloenzyme" evidence="2">
    <location>
        <begin position="61"/>
        <end position="98"/>
    </location>
</feature>
<dbReference type="Proteomes" id="UP000245207">
    <property type="component" value="Unassembled WGS sequence"/>
</dbReference>
<evidence type="ECO:0000313" key="3">
    <source>
        <dbReference type="EMBL" id="PWA95551.1"/>
    </source>
</evidence>
<evidence type="ECO:0000313" key="4">
    <source>
        <dbReference type="Proteomes" id="UP000245207"/>
    </source>
</evidence>
<proteinExistence type="inferred from homology"/>
<accession>A0A2U1QC32</accession>
<protein>
    <submittedName>
        <fullName evidence="3">JAB1/MPN/MOV34 metalloenzyme domain, Rpn11/EIF3F</fullName>
    </submittedName>
</protein>
<comment type="caution">
    <text evidence="3">The sequence shown here is derived from an EMBL/GenBank/DDBJ whole genome shotgun (WGS) entry which is preliminary data.</text>
</comment>
<dbReference type="Pfam" id="PF01398">
    <property type="entry name" value="JAB"/>
    <property type="match status" value="1"/>
</dbReference>
<evidence type="ECO:0000259" key="2">
    <source>
        <dbReference type="Pfam" id="PF01398"/>
    </source>
</evidence>
<dbReference type="InterPro" id="IPR000555">
    <property type="entry name" value="JAMM/MPN+_dom"/>
</dbReference>
<evidence type="ECO:0000256" key="1">
    <source>
        <dbReference type="ARBA" id="ARBA00010893"/>
    </source>
</evidence>